<dbReference type="SUPFAM" id="SSF53850">
    <property type="entry name" value="Periplasmic binding protein-like II"/>
    <property type="match status" value="1"/>
</dbReference>
<dbReference type="PROSITE" id="PS51671">
    <property type="entry name" value="ACT"/>
    <property type="match status" value="1"/>
</dbReference>
<keyword evidence="4" id="KW-0057">Aromatic amino acid biosynthesis</keyword>
<dbReference type="Gene3D" id="3.30.70.260">
    <property type="match status" value="1"/>
</dbReference>
<comment type="pathway">
    <text evidence="1">Amino-acid biosynthesis; L-phenylalanine biosynthesis; phenylpyruvate from prephenate: step 1/1.</text>
</comment>
<dbReference type="InterPro" id="IPR045865">
    <property type="entry name" value="ACT-like_dom_sf"/>
</dbReference>
<dbReference type="AlphaFoldDB" id="A0A1F7URI8"/>
<keyword evidence="3" id="KW-0028">Amino-acid biosynthesis</keyword>
<evidence type="ECO:0000256" key="1">
    <source>
        <dbReference type="ARBA" id="ARBA00004741"/>
    </source>
</evidence>
<dbReference type="PANTHER" id="PTHR21022:SF19">
    <property type="entry name" value="PREPHENATE DEHYDRATASE-RELATED"/>
    <property type="match status" value="1"/>
</dbReference>
<dbReference type="Proteomes" id="UP000176846">
    <property type="component" value="Unassembled WGS sequence"/>
</dbReference>
<keyword evidence="5" id="KW-0584">Phenylalanine biosynthesis</keyword>
<dbReference type="CDD" id="cd04905">
    <property type="entry name" value="ACT_CM-PDT"/>
    <property type="match status" value="1"/>
</dbReference>
<proteinExistence type="predicted"/>
<dbReference type="UniPathway" id="UPA00121">
    <property type="reaction ID" value="UER00345"/>
</dbReference>
<evidence type="ECO:0000256" key="5">
    <source>
        <dbReference type="ARBA" id="ARBA00023222"/>
    </source>
</evidence>
<dbReference type="EC" id="4.2.1.51" evidence="2"/>
<dbReference type="InterPro" id="IPR002912">
    <property type="entry name" value="ACT_dom"/>
</dbReference>
<dbReference type="PANTHER" id="PTHR21022">
    <property type="entry name" value="PREPHENATE DEHYDRATASE P PROTEIN"/>
    <property type="match status" value="1"/>
</dbReference>
<sequence>MEGIIRIGYLGPEGATFGYRVAKEYAPQGATLVALNTHTDIVQAVSEGRIDQGIVGIENRWDGVVTETTRAIWRYSRGRIRAIGELRTPVVLYCLQRSDGQWPPRVVKSYTAAFGQCRSFLADLAIQGIPIDNASSTGAAAREAAGDSTIAVIASELAAESCGLRKMWVVSDDPRNQTRFLVLAAVSTLQLSATGNDRTTVLVRLANVPGALHQLTGVFATASPSYNLTLLYHDPVEGEFGDYVFWLDVTGHQDDPILRSRLEQLAARPNSFMREMLLLGSYPATANL</sequence>
<name>A0A1F7URI8_9BACT</name>
<dbReference type="GO" id="GO:0005737">
    <property type="term" value="C:cytoplasm"/>
    <property type="evidence" value="ECO:0007669"/>
    <property type="project" value="TreeGrafter"/>
</dbReference>
<evidence type="ECO:0000256" key="6">
    <source>
        <dbReference type="ARBA" id="ARBA00023239"/>
    </source>
</evidence>
<evidence type="ECO:0000256" key="3">
    <source>
        <dbReference type="ARBA" id="ARBA00022605"/>
    </source>
</evidence>
<dbReference type="PIRSF" id="PIRSF001500">
    <property type="entry name" value="Chor_mut_pdt_Ppr"/>
    <property type="match status" value="1"/>
</dbReference>
<dbReference type="Pfam" id="PF01842">
    <property type="entry name" value="ACT"/>
    <property type="match status" value="1"/>
</dbReference>
<dbReference type="EMBL" id="MGEK01000038">
    <property type="protein sequence ID" value="OGL80886.1"/>
    <property type="molecule type" value="Genomic_DNA"/>
</dbReference>
<feature type="site" description="Essential for prephenate dehydratase activity" evidence="8">
    <location>
        <position position="178"/>
    </location>
</feature>
<evidence type="ECO:0000259" key="10">
    <source>
        <dbReference type="PROSITE" id="PS51671"/>
    </source>
</evidence>
<evidence type="ECO:0000256" key="7">
    <source>
        <dbReference type="ARBA" id="ARBA00047848"/>
    </source>
</evidence>
<reference evidence="11 12" key="1">
    <citation type="journal article" date="2016" name="Nat. Commun.">
        <title>Thousands of microbial genomes shed light on interconnected biogeochemical processes in an aquifer system.</title>
        <authorList>
            <person name="Anantharaman K."/>
            <person name="Brown C.T."/>
            <person name="Hug L.A."/>
            <person name="Sharon I."/>
            <person name="Castelle C.J."/>
            <person name="Probst A.J."/>
            <person name="Thomas B.C."/>
            <person name="Singh A."/>
            <person name="Wilkins M.J."/>
            <person name="Karaoz U."/>
            <person name="Brodie E.L."/>
            <person name="Williams K.H."/>
            <person name="Hubbard S.S."/>
            <person name="Banfield J.F."/>
        </authorList>
    </citation>
    <scope>NUCLEOTIDE SEQUENCE [LARGE SCALE GENOMIC DNA]</scope>
</reference>
<evidence type="ECO:0000256" key="2">
    <source>
        <dbReference type="ARBA" id="ARBA00013147"/>
    </source>
</evidence>
<feature type="domain" description="Prephenate dehydratase" evidence="9">
    <location>
        <begin position="6"/>
        <end position="185"/>
    </location>
</feature>
<evidence type="ECO:0000259" key="9">
    <source>
        <dbReference type="PROSITE" id="PS51171"/>
    </source>
</evidence>
<evidence type="ECO:0000313" key="12">
    <source>
        <dbReference type="Proteomes" id="UP000176846"/>
    </source>
</evidence>
<evidence type="ECO:0000313" key="11">
    <source>
        <dbReference type="EMBL" id="OGL80886.1"/>
    </source>
</evidence>
<dbReference type="Gene3D" id="3.40.190.10">
    <property type="entry name" value="Periplasmic binding protein-like II"/>
    <property type="match status" value="2"/>
</dbReference>
<dbReference type="Pfam" id="PF00800">
    <property type="entry name" value="PDT"/>
    <property type="match status" value="1"/>
</dbReference>
<organism evidence="11 12">
    <name type="scientific">Candidatus Uhrbacteria bacterium RIFCSPLOWO2_01_FULL_47_25</name>
    <dbReference type="NCBI Taxonomy" id="1802402"/>
    <lineage>
        <taxon>Bacteria</taxon>
        <taxon>Candidatus Uhriibacteriota</taxon>
    </lineage>
</organism>
<protein>
    <recommendedName>
        <fullName evidence="2">prephenate dehydratase</fullName>
        <ecNumber evidence="2">4.2.1.51</ecNumber>
    </recommendedName>
</protein>
<feature type="domain" description="ACT" evidence="10">
    <location>
        <begin position="200"/>
        <end position="283"/>
    </location>
</feature>
<dbReference type="PROSITE" id="PS51171">
    <property type="entry name" value="PREPHENATE_DEHYDR_3"/>
    <property type="match status" value="1"/>
</dbReference>
<comment type="catalytic activity">
    <reaction evidence="7">
        <text>prephenate + H(+) = 3-phenylpyruvate + CO2 + H2O</text>
        <dbReference type="Rhea" id="RHEA:21648"/>
        <dbReference type="ChEBI" id="CHEBI:15377"/>
        <dbReference type="ChEBI" id="CHEBI:15378"/>
        <dbReference type="ChEBI" id="CHEBI:16526"/>
        <dbReference type="ChEBI" id="CHEBI:18005"/>
        <dbReference type="ChEBI" id="CHEBI:29934"/>
        <dbReference type="EC" id="4.2.1.51"/>
    </reaction>
</comment>
<dbReference type="GO" id="GO:0009094">
    <property type="term" value="P:L-phenylalanine biosynthetic process"/>
    <property type="evidence" value="ECO:0007669"/>
    <property type="project" value="UniProtKB-UniPathway"/>
</dbReference>
<evidence type="ECO:0000256" key="4">
    <source>
        <dbReference type="ARBA" id="ARBA00023141"/>
    </source>
</evidence>
<dbReference type="SUPFAM" id="SSF55021">
    <property type="entry name" value="ACT-like"/>
    <property type="match status" value="1"/>
</dbReference>
<comment type="caution">
    <text evidence="11">The sequence shown here is derived from an EMBL/GenBank/DDBJ whole genome shotgun (WGS) entry which is preliminary data.</text>
</comment>
<keyword evidence="6" id="KW-0456">Lyase</keyword>
<evidence type="ECO:0000256" key="8">
    <source>
        <dbReference type="PIRSR" id="PIRSR001500-2"/>
    </source>
</evidence>
<accession>A0A1F7URI8</accession>
<dbReference type="InterPro" id="IPR008242">
    <property type="entry name" value="Chor_mutase/pphenate_deHydtase"/>
</dbReference>
<gene>
    <name evidence="11" type="ORF">A2936_00570</name>
</gene>
<dbReference type="InterPro" id="IPR001086">
    <property type="entry name" value="Preph_deHydtase"/>
</dbReference>
<dbReference type="GO" id="GO:0004664">
    <property type="term" value="F:prephenate dehydratase activity"/>
    <property type="evidence" value="ECO:0007669"/>
    <property type="project" value="UniProtKB-EC"/>
</dbReference>